<name>A0A1I2IJ72_9FLAO</name>
<accession>A0A1I2IJ72</accession>
<dbReference type="OrthoDB" id="982578at2"/>
<protein>
    <recommendedName>
        <fullName evidence="3">CD-NTase associated protein 4-like DNA endonuclease domain-containing protein</fullName>
    </recommendedName>
</protein>
<evidence type="ECO:0000313" key="2">
    <source>
        <dbReference type="Proteomes" id="UP000198596"/>
    </source>
</evidence>
<evidence type="ECO:0008006" key="3">
    <source>
        <dbReference type="Google" id="ProtNLM"/>
    </source>
</evidence>
<proteinExistence type="predicted"/>
<dbReference type="Proteomes" id="UP000198596">
    <property type="component" value="Unassembled WGS sequence"/>
</dbReference>
<gene>
    <name evidence="1" type="ORF">SAMN04488131_12122</name>
</gene>
<dbReference type="AlphaFoldDB" id="A0A1I2IJ72"/>
<sequence>MAKGKIDSNSGVQANVGFDFQRNTCIYVFLEKYNSLKNQDYFIMLEHYDDIVFGFLNSTGKLSEITTYQAKKSGTIWTTNSVYEIIDKITKSGIEIIKDSFPKSKDYTQSQHFITNNTISLDYKCLSENKTKKFLINETRETVSYLNLVKDCQDSLKKGNPKITFDKNQVLHFDNLNFTFIDLGRNTKSQLELLTGKFKTVFGNKIIDHTAARDTLIFHLKKIESTYNQGDIPKLSDKHKKIDSSEIENILNILTTKNLALEFCRKRADKICDELSINVFDAMSFELDFENSLDEFKDLKQGEHQKIIRFIESNKSIFTRFTSDVLCIKELYNVFLKDHNSTLNQIQLKASISAGYFLILMQK</sequence>
<reference evidence="2" key="1">
    <citation type="submission" date="2016-10" db="EMBL/GenBank/DDBJ databases">
        <authorList>
            <person name="Varghese N."/>
            <person name="Submissions S."/>
        </authorList>
    </citation>
    <scope>NUCLEOTIDE SEQUENCE [LARGE SCALE GENOMIC DNA]</scope>
    <source>
        <strain evidence="2">CGMCC 1.9227</strain>
    </source>
</reference>
<dbReference type="EMBL" id="FONQ01000021">
    <property type="protein sequence ID" value="SFF42389.1"/>
    <property type="molecule type" value="Genomic_DNA"/>
</dbReference>
<keyword evidence="2" id="KW-1185">Reference proteome</keyword>
<evidence type="ECO:0000313" key="1">
    <source>
        <dbReference type="EMBL" id="SFF42389.1"/>
    </source>
</evidence>
<organism evidence="1 2">
    <name type="scientific">Flavobacterium xueshanense</name>
    <dbReference type="NCBI Taxonomy" id="935223"/>
    <lineage>
        <taxon>Bacteria</taxon>
        <taxon>Pseudomonadati</taxon>
        <taxon>Bacteroidota</taxon>
        <taxon>Flavobacteriia</taxon>
        <taxon>Flavobacteriales</taxon>
        <taxon>Flavobacteriaceae</taxon>
        <taxon>Flavobacterium</taxon>
    </lineage>
</organism>
<dbReference type="RefSeq" id="WP_091208691.1">
    <property type="nucleotide sequence ID" value="NZ_FONQ01000021.1"/>
</dbReference>